<evidence type="ECO:0000313" key="1">
    <source>
        <dbReference type="EMBL" id="MDP9904730.1"/>
    </source>
</evidence>
<evidence type="ECO:0000313" key="3">
    <source>
        <dbReference type="Proteomes" id="UP001230951"/>
    </source>
</evidence>
<evidence type="ECO:0000313" key="2">
    <source>
        <dbReference type="EMBL" id="MDQ0180841.1"/>
    </source>
</evidence>
<protein>
    <recommendedName>
        <fullName evidence="5">DNA-directed DNA polymerase</fullName>
    </recommendedName>
</protein>
<keyword evidence="3" id="KW-1185">Reference proteome</keyword>
<dbReference type="EMBL" id="JAUSRG010000003">
    <property type="protein sequence ID" value="MDP9904730.1"/>
    <property type="molecule type" value="Genomic_DNA"/>
</dbReference>
<name>A0AAW8DAH3_9MICC</name>
<gene>
    <name evidence="1" type="ORF">J2S90_001685</name>
    <name evidence="2" type="ORF">J2S93_002268</name>
</gene>
<proteinExistence type="predicted"/>
<evidence type="ECO:0008006" key="5">
    <source>
        <dbReference type="Google" id="ProtNLM"/>
    </source>
</evidence>
<accession>A0AAW8DAH3</accession>
<comment type="caution">
    <text evidence="1">The sequence shown here is derived from an EMBL/GenBank/DDBJ whole genome shotgun (WGS) entry which is preliminary data.</text>
</comment>
<dbReference type="EMBL" id="JAUSTF010000004">
    <property type="protein sequence ID" value="MDQ0180841.1"/>
    <property type="molecule type" value="Genomic_DNA"/>
</dbReference>
<evidence type="ECO:0000313" key="4">
    <source>
        <dbReference type="Proteomes" id="UP001242995"/>
    </source>
</evidence>
<dbReference type="Proteomes" id="UP001230951">
    <property type="component" value="Unassembled WGS sequence"/>
</dbReference>
<dbReference type="AlphaFoldDB" id="A0AAW8DAH3"/>
<sequence>MPAFAAAGTKPKPRPLTPVTADSSLFSFYDIESLSNVFSVVAYTPRPGEVGDELEVFYLVDDAALARSLDPQALVSAIRAGNPGLPTVDVLLHDLHTIEGNLRLAQLIGLSDADQVCDPDQESSYPLDLRPVCDTDPEFDPAKHPFLAGYNSLNYDTTMLALYLAEVFSDIVGHRQRLADAQRVLRFARTPEQIDDAEGLLNQVLSRRPVFQPVTARSMRAHSDQLFDEKNIDYMPRYIGWESPAAKIRRAMIHSGRHLDISRLNEIQSKVALKRLLGMLGRQIKESGKLGHDAVITTVEELYELLAYNVADCLGLAQLFRHPTYSSAFDLKAGLLAQYSETVFTRKQTVRRDRLSIDSSSAKFVGRILAPYTALSDIPTVSFSYPHPEVAKERGIRPVNVLDECVRFFEEEVAPDRATNAAQAKAYAEFMQVVAYYRSIEGQNFNSSEEYAERYSLPAKVLDEIPKTPNNLPYFLKDGTPSSCFATFSTGGIHGAEVDLESFERDSAAHRSSRAMLEMAKLFYPEAKDFVAEAKRQHNLLTLPDGTYVDKRLVLLGSDPEKVKYRKARKDDPEQVEQLARAQAQVPDAADLLKTQRPEAQALDVAIADSKSPGGVRIISGRLVLSKSAAASAEYRTEPAKPAPELFPAKKADGSTKLHPKYTRTSAGLVTHEDFTSYYPNLLRNMRAFWNPELGEDRYATIFFDKERYGQEMKQPGIPVEQKTRLNTLRNGTKLILNAASGAGDASHKTPIRMNNVIISMRIIGQLFSWRIGQAQTLAGARIISTNTDGLYSILDPEINNRVLAEQAELIGVDIEPEPMFLISKDSNNRLELLPPRGASEDLPVAQWEIHSAGGGTLACHAGPRPDKSLAHPAVIDHALARYLQAVTAARGENALAEPYDAALGRKLLDETRDPENPVRTALMFQTMITASRGSITYPFAADPMPASDGESDNEAATITNPRPLQMVNRAFVVRAGTQDAVSLHNAGAWKVTPAVQAKRRGNAESPARGEIAKSILAHHGWASDSWTYAQNQKMRLIPEDQDVTTRRINGIDPSWSMVICNEDLHSMEASRLARLISSLDLDVYTQMLGETFTKNWMNAA</sequence>
<reference evidence="1 3" key="1">
    <citation type="submission" date="2023-07" db="EMBL/GenBank/DDBJ databases">
        <title>Sorghum-associated microbial communities from plants grown in Nebraska, USA.</title>
        <authorList>
            <person name="Schachtman D."/>
        </authorList>
    </citation>
    <scope>NUCLEOTIDE SEQUENCE</scope>
    <source>
        <strain evidence="1">DS1006</strain>
        <strain evidence="2 3">DS1016</strain>
    </source>
</reference>
<dbReference type="Proteomes" id="UP001242995">
    <property type="component" value="Unassembled WGS sequence"/>
</dbReference>
<dbReference type="RefSeq" id="WP_306960608.1">
    <property type="nucleotide sequence ID" value="NZ_JAUSRG010000003.1"/>
</dbReference>
<organism evidence="1 4">
    <name type="scientific">Arthrobacter bambusae</name>
    <dbReference type="NCBI Taxonomy" id="1338426"/>
    <lineage>
        <taxon>Bacteria</taxon>
        <taxon>Bacillati</taxon>
        <taxon>Actinomycetota</taxon>
        <taxon>Actinomycetes</taxon>
        <taxon>Micrococcales</taxon>
        <taxon>Micrococcaceae</taxon>
        <taxon>Arthrobacter</taxon>
    </lineage>
</organism>